<comment type="similarity">
    <text evidence="3">Belongs to the glycosyl hydrolase 24 family.</text>
</comment>
<dbReference type="GO" id="GO:0031640">
    <property type="term" value="P:killing of cells of another organism"/>
    <property type="evidence" value="ECO:0007669"/>
    <property type="project" value="UniProtKB-KW"/>
</dbReference>
<dbReference type="GO" id="GO:0009253">
    <property type="term" value="P:peptidoglycan catabolic process"/>
    <property type="evidence" value="ECO:0007669"/>
    <property type="project" value="InterPro"/>
</dbReference>
<dbReference type="PANTHER" id="PTHR38107:SF3">
    <property type="entry name" value="LYSOZYME RRRD-RELATED"/>
    <property type="match status" value="1"/>
</dbReference>
<evidence type="ECO:0000313" key="5">
    <source>
        <dbReference type="Proteomes" id="UP000664779"/>
    </source>
</evidence>
<organism evidence="4 5">
    <name type="scientific">Roseibium limicola</name>
    <dbReference type="NCBI Taxonomy" id="2816037"/>
    <lineage>
        <taxon>Bacteria</taxon>
        <taxon>Pseudomonadati</taxon>
        <taxon>Pseudomonadota</taxon>
        <taxon>Alphaproteobacteria</taxon>
        <taxon>Hyphomicrobiales</taxon>
        <taxon>Stappiaceae</taxon>
        <taxon>Roseibium</taxon>
    </lineage>
</organism>
<proteinExistence type="inferred from homology"/>
<reference evidence="4" key="1">
    <citation type="submission" date="2021-03" db="EMBL/GenBank/DDBJ databases">
        <title>Roseibium sp. CAU 1637 isolated from Incheon.</title>
        <authorList>
            <person name="Kim W."/>
        </authorList>
    </citation>
    <scope>NUCLEOTIDE SEQUENCE</scope>
    <source>
        <strain evidence="4">CAU 1637</strain>
    </source>
</reference>
<dbReference type="InterPro" id="IPR051018">
    <property type="entry name" value="Bacteriophage_GH24"/>
</dbReference>
<evidence type="ECO:0000256" key="2">
    <source>
        <dbReference type="ARBA" id="ARBA00022638"/>
    </source>
</evidence>
<keyword evidence="3" id="KW-0326">Glycosidase</keyword>
<evidence type="ECO:0000256" key="3">
    <source>
        <dbReference type="RuleBase" id="RU003788"/>
    </source>
</evidence>
<accession>A0A939ERC7</accession>
<dbReference type="InterPro" id="IPR023346">
    <property type="entry name" value="Lysozyme-like_dom_sf"/>
</dbReference>
<dbReference type="InterPro" id="IPR023347">
    <property type="entry name" value="Lysozyme_dom_sf"/>
</dbReference>
<comment type="caution">
    <text evidence="4">The sequence shown here is derived from an EMBL/GenBank/DDBJ whole genome shotgun (WGS) entry which is preliminary data.</text>
</comment>
<dbReference type="RefSeq" id="WP_206942770.1">
    <property type="nucleotide sequence ID" value="NZ_JAFLNF010000007.1"/>
</dbReference>
<keyword evidence="2 3" id="KW-0081">Bacteriolytic enzyme</keyword>
<gene>
    <name evidence="4" type="ORF">J0X15_15825</name>
</gene>
<keyword evidence="5" id="KW-1185">Reference proteome</keyword>
<dbReference type="Pfam" id="PF00959">
    <property type="entry name" value="Phage_lysozyme"/>
    <property type="match status" value="1"/>
</dbReference>
<sequence>MSASSGRDSGGVVHIAFVSLTHNIAVSEFCKSTTAKRLYAGDLKGACDAGKWWNKAGGRTVRGLVNRRAAEHELCLKGVR</sequence>
<dbReference type="InterPro" id="IPR002196">
    <property type="entry name" value="Glyco_hydro_24"/>
</dbReference>
<protein>
    <recommendedName>
        <fullName evidence="3">Lysozyme</fullName>
        <ecNumber evidence="3">3.2.1.17</ecNumber>
    </recommendedName>
</protein>
<dbReference type="EC" id="3.2.1.17" evidence="3"/>
<dbReference type="PANTHER" id="PTHR38107">
    <property type="match status" value="1"/>
</dbReference>
<dbReference type="Gene3D" id="1.10.530.40">
    <property type="match status" value="1"/>
</dbReference>
<evidence type="ECO:0000256" key="1">
    <source>
        <dbReference type="ARBA" id="ARBA00022529"/>
    </source>
</evidence>
<dbReference type="GO" id="GO:0003796">
    <property type="term" value="F:lysozyme activity"/>
    <property type="evidence" value="ECO:0007669"/>
    <property type="project" value="UniProtKB-EC"/>
</dbReference>
<keyword evidence="3 4" id="KW-0378">Hydrolase</keyword>
<dbReference type="AlphaFoldDB" id="A0A939ERC7"/>
<name>A0A939ERC7_9HYPH</name>
<dbReference type="EMBL" id="JAFLNF010000007">
    <property type="protein sequence ID" value="MBO0346697.1"/>
    <property type="molecule type" value="Genomic_DNA"/>
</dbReference>
<dbReference type="GO" id="GO:0016998">
    <property type="term" value="P:cell wall macromolecule catabolic process"/>
    <property type="evidence" value="ECO:0007669"/>
    <property type="project" value="InterPro"/>
</dbReference>
<dbReference type="GO" id="GO:0042742">
    <property type="term" value="P:defense response to bacterium"/>
    <property type="evidence" value="ECO:0007669"/>
    <property type="project" value="UniProtKB-KW"/>
</dbReference>
<dbReference type="SUPFAM" id="SSF53955">
    <property type="entry name" value="Lysozyme-like"/>
    <property type="match status" value="1"/>
</dbReference>
<keyword evidence="1 3" id="KW-0929">Antimicrobial</keyword>
<dbReference type="Proteomes" id="UP000664779">
    <property type="component" value="Unassembled WGS sequence"/>
</dbReference>
<comment type="catalytic activity">
    <reaction evidence="3">
        <text>Hydrolysis of (1-&gt;4)-beta-linkages between N-acetylmuramic acid and N-acetyl-D-glucosamine residues in a peptidoglycan and between N-acetyl-D-glucosamine residues in chitodextrins.</text>
        <dbReference type="EC" id="3.2.1.17"/>
    </reaction>
</comment>
<evidence type="ECO:0000313" key="4">
    <source>
        <dbReference type="EMBL" id="MBO0346697.1"/>
    </source>
</evidence>